<dbReference type="RefSeq" id="WP_280881857.1">
    <property type="nucleotide sequence ID" value="NZ_JARXVH010000020.1"/>
</dbReference>
<evidence type="ECO:0000313" key="2">
    <source>
        <dbReference type="Proteomes" id="UP001160499"/>
    </source>
</evidence>
<keyword evidence="2" id="KW-1185">Reference proteome</keyword>
<evidence type="ECO:0000313" key="1">
    <source>
        <dbReference type="EMBL" id="MDH6221105.1"/>
    </source>
</evidence>
<name>A0ABT6LXR4_9ACTN</name>
<comment type="caution">
    <text evidence="1">The sequence shown here is derived from an EMBL/GenBank/DDBJ whole genome shotgun (WGS) entry which is preliminary data.</text>
</comment>
<organism evidence="1 2">
    <name type="scientific">Streptomyces pseudovenezuelae</name>
    <dbReference type="NCBI Taxonomy" id="67350"/>
    <lineage>
        <taxon>Bacteria</taxon>
        <taxon>Bacillati</taxon>
        <taxon>Actinomycetota</taxon>
        <taxon>Actinomycetes</taxon>
        <taxon>Kitasatosporales</taxon>
        <taxon>Streptomycetaceae</taxon>
        <taxon>Streptomyces</taxon>
        <taxon>Streptomyces aurantiacus group</taxon>
    </lineage>
</organism>
<dbReference type="EMBL" id="JARXVH010000020">
    <property type="protein sequence ID" value="MDH6221105.1"/>
    <property type="molecule type" value="Genomic_DNA"/>
</dbReference>
<gene>
    <name evidence="1" type="ORF">M2283_008447</name>
</gene>
<proteinExistence type="predicted"/>
<accession>A0ABT6LXR4</accession>
<dbReference type="Proteomes" id="UP001160499">
    <property type="component" value="Unassembled WGS sequence"/>
</dbReference>
<protein>
    <submittedName>
        <fullName evidence="1">Uncharacterized protein</fullName>
    </submittedName>
</protein>
<sequence>MLLLGDVALLEGVVERNSGRPASVEFDDHLCGPHPQLVELVATHWKALQQPCGNRLLERLAGRLSGRLRKSYGG</sequence>
<reference evidence="1 2" key="1">
    <citation type="submission" date="2023-04" db="EMBL/GenBank/DDBJ databases">
        <title>Forest soil microbial communities from Buena Vista Peninsula, Colon Province, Panama.</title>
        <authorList>
            <person name="Bouskill N."/>
        </authorList>
    </citation>
    <scope>NUCLEOTIDE SEQUENCE [LARGE SCALE GENOMIC DNA]</scope>
    <source>
        <strain evidence="1 2">GGS1</strain>
    </source>
</reference>